<protein>
    <submittedName>
        <fullName evidence="2">Uncharacterized protein</fullName>
    </submittedName>
</protein>
<sequence>MAARESLAVHEVHHSEKERKPGTAAHGVRSRGNIGGRRRARRDDDELGMVGSKGSMAVAVAVVLPWLSSCAGRRCSWTSRGAPLPTPMRRAGRLQGQRTMSSRSCRPKARGLVREESGEASIRAGRRARGSCGLSRGRRRARSRAEVQHGLERWASSSKQRKQGRRTWRDAGRWRSSAALGNGDGWRRPDQDGSGTKGPVPGDGELGGETTPG</sequence>
<evidence type="ECO:0000256" key="1">
    <source>
        <dbReference type="SAM" id="MobiDB-lite"/>
    </source>
</evidence>
<gene>
    <name evidence="2" type="ORF">TRIUR3_25225</name>
</gene>
<feature type="region of interest" description="Disordered" evidence="1">
    <location>
        <begin position="1"/>
        <end position="49"/>
    </location>
</feature>
<proteinExistence type="predicted"/>
<reference evidence="2" key="1">
    <citation type="journal article" date="2013" name="Nature">
        <title>Draft genome of the wheat A-genome progenitor Triticum urartu.</title>
        <authorList>
            <person name="Ling H.Q."/>
            <person name="Zhao S."/>
            <person name="Liu D."/>
            <person name="Wang J."/>
            <person name="Sun H."/>
            <person name="Zhang C."/>
            <person name="Fan H."/>
            <person name="Li D."/>
            <person name="Dong L."/>
            <person name="Tao Y."/>
            <person name="Gao C."/>
            <person name="Wu H."/>
            <person name="Li Y."/>
            <person name="Cui Y."/>
            <person name="Guo X."/>
            <person name="Zheng S."/>
            <person name="Wang B."/>
            <person name="Yu K."/>
            <person name="Liang Q."/>
            <person name="Yang W."/>
            <person name="Lou X."/>
            <person name="Chen J."/>
            <person name="Feng M."/>
            <person name="Jian J."/>
            <person name="Zhang X."/>
            <person name="Luo G."/>
            <person name="Jiang Y."/>
            <person name="Liu J."/>
            <person name="Wang Z."/>
            <person name="Sha Y."/>
            <person name="Zhang B."/>
            <person name="Wu H."/>
            <person name="Tang D."/>
            <person name="Shen Q."/>
            <person name="Xue P."/>
            <person name="Zou S."/>
            <person name="Wang X."/>
            <person name="Liu X."/>
            <person name="Wang F."/>
            <person name="Yang Y."/>
            <person name="An X."/>
            <person name="Dong Z."/>
            <person name="Zhang K."/>
            <person name="Zhang X."/>
            <person name="Luo M.C."/>
            <person name="Dvorak J."/>
            <person name="Tong Y."/>
            <person name="Wang J."/>
            <person name="Yang H."/>
            <person name="Li Z."/>
            <person name="Wang D."/>
            <person name="Zhang A."/>
            <person name="Wang J."/>
        </authorList>
    </citation>
    <scope>NUCLEOTIDE SEQUENCE</scope>
</reference>
<evidence type="ECO:0000313" key="2">
    <source>
        <dbReference type="EMBL" id="EMS48586.1"/>
    </source>
</evidence>
<dbReference type="AlphaFoldDB" id="M7YNR9"/>
<feature type="compositionally biased region" description="Basic and acidic residues" evidence="1">
    <location>
        <begin position="143"/>
        <end position="152"/>
    </location>
</feature>
<name>M7YNR9_TRIUA</name>
<organism evidence="2">
    <name type="scientific">Triticum urartu</name>
    <name type="common">Red wild einkorn</name>
    <name type="synonym">Crithodium urartu</name>
    <dbReference type="NCBI Taxonomy" id="4572"/>
    <lineage>
        <taxon>Eukaryota</taxon>
        <taxon>Viridiplantae</taxon>
        <taxon>Streptophyta</taxon>
        <taxon>Embryophyta</taxon>
        <taxon>Tracheophyta</taxon>
        <taxon>Spermatophyta</taxon>
        <taxon>Magnoliopsida</taxon>
        <taxon>Liliopsida</taxon>
        <taxon>Poales</taxon>
        <taxon>Poaceae</taxon>
        <taxon>BOP clade</taxon>
        <taxon>Pooideae</taxon>
        <taxon>Triticodae</taxon>
        <taxon>Triticeae</taxon>
        <taxon>Triticinae</taxon>
        <taxon>Triticum</taxon>
    </lineage>
</organism>
<accession>M7YNR9</accession>
<feature type="compositionally biased region" description="Basic and acidic residues" evidence="1">
    <location>
        <begin position="7"/>
        <end position="21"/>
    </location>
</feature>
<feature type="region of interest" description="Disordered" evidence="1">
    <location>
        <begin position="78"/>
        <end position="213"/>
    </location>
</feature>
<dbReference type="EMBL" id="KD250558">
    <property type="protein sequence ID" value="EMS48586.1"/>
    <property type="molecule type" value="Genomic_DNA"/>
</dbReference>